<dbReference type="InterPro" id="IPR041569">
    <property type="entry name" value="AAA_lid_3"/>
</dbReference>
<dbReference type="EMBL" id="CM017875">
    <property type="protein sequence ID" value="KAG1339241.1"/>
    <property type="molecule type" value="Genomic_DNA"/>
</dbReference>
<dbReference type="GO" id="GO:0005524">
    <property type="term" value="F:ATP binding"/>
    <property type="evidence" value="ECO:0007669"/>
    <property type="project" value="UniProtKB-KW"/>
</dbReference>
<dbReference type="InterPro" id="IPR037219">
    <property type="entry name" value="Peptidase_M41-like"/>
</dbReference>
<dbReference type="GO" id="GO:0034982">
    <property type="term" value="P:mitochondrial protein processing"/>
    <property type="evidence" value="ECO:0007669"/>
    <property type="project" value="TreeGrafter"/>
</dbReference>
<evidence type="ECO:0000259" key="18">
    <source>
        <dbReference type="SMART" id="SM00382"/>
    </source>
</evidence>
<keyword evidence="14 19" id="KW-0482">Metalloprotease</keyword>
<evidence type="ECO:0000256" key="6">
    <source>
        <dbReference type="ARBA" id="ARBA00010550"/>
    </source>
</evidence>
<dbReference type="GO" id="GO:0009535">
    <property type="term" value="C:chloroplast thylakoid membrane"/>
    <property type="evidence" value="ECO:0007669"/>
    <property type="project" value="TreeGrafter"/>
</dbReference>
<dbReference type="Pfam" id="PF06480">
    <property type="entry name" value="FtsH_ext"/>
    <property type="match status" value="1"/>
</dbReference>
<dbReference type="SUPFAM" id="SSF52540">
    <property type="entry name" value="P-loop containing nucleoside triphosphate hydrolases"/>
    <property type="match status" value="1"/>
</dbReference>
<reference evidence="19" key="2">
    <citation type="submission" date="2019-07" db="EMBL/GenBank/DDBJ databases">
        <authorList>
            <person name="Yang Y."/>
            <person name="Bocs S."/>
            <person name="Baudouin L."/>
        </authorList>
    </citation>
    <scope>NUCLEOTIDE SEQUENCE</scope>
    <source>
        <tissue evidence="19">Spear leaf of Hainan Tall coconut</tissue>
    </source>
</reference>
<dbReference type="PROSITE" id="PS50082">
    <property type="entry name" value="WD_REPEATS_2"/>
    <property type="match status" value="2"/>
</dbReference>
<dbReference type="Pfam" id="PF13419">
    <property type="entry name" value="HAD_2"/>
    <property type="match status" value="1"/>
</dbReference>
<dbReference type="InterPro" id="IPR003959">
    <property type="entry name" value="ATPase_AAA_core"/>
</dbReference>
<dbReference type="PROSITE" id="PS00674">
    <property type="entry name" value="AAA"/>
    <property type="match status" value="1"/>
</dbReference>
<evidence type="ECO:0000256" key="5">
    <source>
        <dbReference type="ARBA" id="ARBA00010044"/>
    </source>
</evidence>
<keyword evidence="11" id="KW-0862">Zinc</keyword>
<comment type="subcellular location">
    <subcellularLocation>
        <location evidence="3">Mitochondrion</location>
    </subcellularLocation>
</comment>
<dbReference type="SUPFAM" id="SSF140990">
    <property type="entry name" value="FtsH protease domain-like"/>
    <property type="match status" value="1"/>
</dbReference>
<dbReference type="FunFam" id="1.20.58.760:FF:000005">
    <property type="entry name" value="ATP-dependent zinc metalloprotease FTSH 10, mitochondrial"/>
    <property type="match status" value="1"/>
</dbReference>
<feature type="repeat" description="WD" evidence="16">
    <location>
        <begin position="184"/>
        <end position="225"/>
    </location>
</feature>
<evidence type="ECO:0000256" key="2">
    <source>
        <dbReference type="ARBA" id="ARBA00003497"/>
    </source>
</evidence>
<organism evidence="19 20">
    <name type="scientific">Cocos nucifera</name>
    <name type="common">Coconut palm</name>
    <dbReference type="NCBI Taxonomy" id="13894"/>
    <lineage>
        <taxon>Eukaryota</taxon>
        <taxon>Viridiplantae</taxon>
        <taxon>Streptophyta</taxon>
        <taxon>Embryophyta</taxon>
        <taxon>Tracheophyta</taxon>
        <taxon>Spermatophyta</taxon>
        <taxon>Magnoliopsida</taxon>
        <taxon>Liliopsida</taxon>
        <taxon>Arecaceae</taxon>
        <taxon>Arecoideae</taxon>
        <taxon>Cocoseae</taxon>
        <taxon>Attaleinae</taxon>
        <taxon>Cocos</taxon>
    </lineage>
</organism>
<evidence type="ECO:0000256" key="13">
    <source>
        <dbReference type="ARBA" id="ARBA00022946"/>
    </source>
</evidence>
<dbReference type="InterPro" id="IPR001680">
    <property type="entry name" value="WD40_rpt"/>
</dbReference>
<dbReference type="GO" id="GO:0005745">
    <property type="term" value="C:m-AAA complex"/>
    <property type="evidence" value="ECO:0007669"/>
    <property type="project" value="TreeGrafter"/>
</dbReference>
<comment type="caution">
    <text evidence="19">The sequence shown here is derived from an EMBL/GenBank/DDBJ whole genome shotgun (WGS) entry which is preliminary data.</text>
</comment>
<dbReference type="NCBIfam" id="TIGR01241">
    <property type="entry name" value="FtsH_fam"/>
    <property type="match status" value="1"/>
</dbReference>
<feature type="domain" description="AAA+ ATPase" evidence="18">
    <location>
        <begin position="703"/>
        <end position="843"/>
    </location>
</feature>
<dbReference type="InterPro" id="IPR011546">
    <property type="entry name" value="Pept_M41_FtsH_extracell"/>
</dbReference>
<keyword evidence="7" id="KW-0645">Protease</keyword>
<dbReference type="Gene3D" id="2.130.10.10">
    <property type="entry name" value="YVTN repeat-like/Quinoprotein amine dehydrogenase"/>
    <property type="match status" value="1"/>
</dbReference>
<dbReference type="SMART" id="SM00320">
    <property type="entry name" value="WD40"/>
    <property type="match status" value="5"/>
</dbReference>
<comment type="similarity">
    <text evidence="6">In the N-terminal section; belongs to the AAA ATPase family.</text>
</comment>
<dbReference type="InterPro" id="IPR023214">
    <property type="entry name" value="HAD_sf"/>
</dbReference>
<keyword evidence="20" id="KW-1185">Reference proteome</keyword>
<dbReference type="Gene3D" id="3.40.1690.20">
    <property type="match status" value="1"/>
</dbReference>
<dbReference type="Proteomes" id="UP000797356">
    <property type="component" value="Chromosome 4"/>
</dbReference>
<keyword evidence="10" id="KW-0378">Hydrolase</keyword>
<evidence type="ECO:0000256" key="7">
    <source>
        <dbReference type="ARBA" id="ARBA00022670"/>
    </source>
</evidence>
<keyword evidence="8" id="KW-0479">Metal-binding</keyword>
<dbReference type="PROSITE" id="PS50294">
    <property type="entry name" value="WD_REPEATS_REGION"/>
    <property type="match status" value="1"/>
</dbReference>
<keyword evidence="16" id="KW-0853">WD repeat</keyword>
<dbReference type="InterPro" id="IPR027417">
    <property type="entry name" value="P-loop_NTPase"/>
</dbReference>
<dbReference type="PANTHER" id="PTHR43655:SF2">
    <property type="entry name" value="AFG3 LIKE MATRIX AAA PEPTIDASE SUBUNIT 2, ISOFORM A"/>
    <property type="match status" value="1"/>
</dbReference>
<reference evidence="19" key="1">
    <citation type="journal article" date="2017" name="Gigascience">
        <title>The genome draft of coconut (Cocos nucifera).</title>
        <authorList>
            <person name="Xiao Y."/>
            <person name="Xu P."/>
            <person name="Fan H."/>
            <person name="Baudouin L."/>
            <person name="Xia W."/>
            <person name="Bocs S."/>
            <person name="Xu J."/>
            <person name="Li Q."/>
            <person name="Guo A."/>
            <person name="Zhou L."/>
            <person name="Li J."/>
            <person name="Wu Y."/>
            <person name="Ma Z."/>
            <person name="Armero A."/>
            <person name="Issali A.E."/>
            <person name="Liu N."/>
            <person name="Peng M."/>
            <person name="Yang Y."/>
        </authorList>
    </citation>
    <scope>NUCLEOTIDE SEQUENCE</scope>
    <source>
        <tissue evidence="19">Spear leaf of Hainan Tall coconut</tissue>
    </source>
</reference>
<dbReference type="InterPro" id="IPR050928">
    <property type="entry name" value="ATP-dep_Zn_Metalloprotease"/>
</dbReference>
<dbReference type="InterPro" id="IPR056150">
    <property type="entry name" value="WD40_CDC20-Fz"/>
</dbReference>
<dbReference type="PANTHER" id="PTHR43655">
    <property type="entry name" value="ATP-DEPENDENT PROTEASE"/>
    <property type="match status" value="1"/>
</dbReference>
<dbReference type="SMART" id="SM00382">
    <property type="entry name" value="AAA"/>
    <property type="match status" value="1"/>
</dbReference>
<dbReference type="NCBIfam" id="TIGR01993">
    <property type="entry name" value="Pyr-5-nucltdase"/>
    <property type="match status" value="1"/>
</dbReference>
<dbReference type="InterPro" id="IPR036412">
    <property type="entry name" value="HAD-like_sf"/>
</dbReference>
<feature type="region of interest" description="Disordered" evidence="17">
    <location>
        <begin position="469"/>
        <end position="494"/>
    </location>
</feature>
<dbReference type="InterPro" id="IPR003960">
    <property type="entry name" value="ATPase_AAA_CS"/>
</dbReference>
<evidence type="ECO:0000256" key="10">
    <source>
        <dbReference type="ARBA" id="ARBA00022801"/>
    </source>
</evidence>
<dbReference type="InterPro" id="IPR006439">
    <property type="entry name" value="HAD-SF_hydro_IA"/>
</dbReference>
<evidence type="ECO:0000256" key="4">
    <source>
        <dbReference type="ARBA" id="ARBA00006445"/>
    </source>
</evidence>
<dbReference type="GO" id="GO:0016887">
    <property type="term" value="F:ATP hydrolysis activity"/>
    <property type="evidence" value="ECO:0007669"/>
    <property type="project" value="InterPro"/>
</dbReference>
<evidence type="ECO:0000256" key="9">
    <source>
        <dbReference type="ARBA" id="ARBA00022741"/>
    </source>
</evidence>
<dbReference type="CDD" id="cd19501">
    <property type="entry name" value="RecA-like_FtsH"/>
    <property type="match status" value="1"/>
</dbReference>
<dbReference type="HAMAP" id="MF_01458">
    <property type="entry name" value="FtsH"/>
    <property type="match status" value="1"/>
</dbReference>
<dbReference type="FunFam" id="1.10.8.60:FF:000019">
    <property type="entry name" value="AFG3-like AAA ATPase 2"/>
    <property type="match status" value="1"/>
</dbReference>
<evidence type="ECO:0000256" key="16">
    <source>
        <dbReference type="PROSITE-ProRule" id="PRU00221"/>
    </source>
</evidence>
<dbReference type="Pfam" id="PF17862">
    <property type="entry name" value="AAA_lid_3"/>
    <property type="match status" value="1"/>
</dbReference>
<evidence type="ECO:0000256" key="15">
    <source>
        <dbReference type="ARBA" id="ARBA00023128"/>
    </source>
</evidence>
<dbReference type="Gene3D" id="3.40.50.300">
    <property type="entry name" value="P-loop containing nucleotide triphosphate hydrolases"/>
    <property type="match status" value="1"/>
</dbReference>
<evidence type="ECO:0000256" key="14">
    <source>
        <dbReference type="ARBA" id="ARBA00023049"/>
    </source>
</evidence>
<evidence type="ECO:0000313" key="19">
    <source>
        <dbReference type="EMBL" id="KAG1339241.1"/>
    </source>
</evidence>
<keyword evidence="12" id="KW-0067">ATP-binding</keyword>
<dbReference type="SUPFAM" id="SSF56784">
    <property type="entry name" value="HAD-like"/>
    <property type="match status" value="1"/>
</dbReference>
<comment type="similarity">
    <text evidence="4">Belongs to the WD repeat CDC20/Fizzy family.</text>
</comment>
<feature type="repeat" description="WD" evidence="16">
    <location>
        <begin position="267"/>
        <end position="308"/>
    </location>
</feature>
<dbReference type="InterPro" id="IPR010237">
    <property type="entry name" value="Pyr-5-nucltdase"/>
</dbReference>
<dbReference type="Gene3D" id="1.20.58.760">
    <property type="entry name" value="Peptidase M41"/>
    <property type="match status" value="1"/>
</dbReference>
<evidence type="ECO:0000256" key="8">
    <source>
        <dbReference type="ARBA" id="ARBA00022723"/>
    </source>
</evidence>
<dbReference type="SUPFAM" id="SSF50978">
    <property type="entry name" value="WD40 repeat-like"/>
    <property type="match status" value="1"/>
</dbReference>
<sequence>METSLHLDLIPTRFPAIPKTPSPSKTTYSDRFIPCRSSSRLQNFALIEKSSPAKEGGNEAYTRLLRAEFFGPDSVPSSPGGQGSPISPNKNLFRFKTDHSASSSPFSGVTSGQDGGILGEVSTPPRVPRKVPKTPHKVLDAPSLQDDFYLNLVDWSSQNVLAVGLGTCVYLWSASTSKVTKLCDLGPRDSVCAVQWTREGSYLAVGTSLGDVQIWDATSCKRIRNMGGHQTRTGVLAWSSCILSSGSRDKNILQHDLRISNDFISKLGGHRSEVCGLKWSHDDRELASGGNDNQLFVWNQRSQHPVFKLAEHTAAVKAIAWSPHQNGLLASGGGTADRCIRFWNTTNGNMLNCVDTGSQVCNLLWCKNVNEIVSTHGYSQNQIMVWKYPSMGKGAFFGGYVVSSGCSKEAVLQSPSFRGGNGGLGFLRSYLTSIGANKAIGAKKYQADWRFLLANPSFRRLFSSESPNKKNYENYHPKDRKEIPKGNENNKSDSKGISFTGYITEISFQEFKNKLLEPGLVDHIVVSNKSVAKVYVRNLPKTSYQTGDNEIQGTTTSVPPRHAGSQYKYYFNIGSVESFEEKLEEAQEALGIDPHDYVPVRYVSEVIWYQELLKFAPTAFLVGLLYFMGRKIQGGFGVGGGAGRGSRGIFNIGKAQVTKMDKNSKNKVFFKDVAGCDEAKQEIMEFVHFLKNPKKYEELGAKIPKGALLVGPPGTGKTLLAKATAGESGVPFLSISGSDFMEMFVGVGPSRVRNLFAEARQCAPSIIFIDEIDAIGRARGRGGFSGANDERESTLNQLLVEMDGFGTTSGVVVLAGTNRPDILDKALLRPGRFDRQITLDKPDIKGRDQIFRIYLKKIKLDKDPSYYSQRLAALTPGFAGADIANVCNEAALIAARSEETQVAMQHFEAAIDRVIGGLEKKNKVISKLERRTVAYHESGHAVVGWFLEHAEPLLKVTIVPRGTAALGFAQYVPNENLLMTKEQLFDMTCMTLGGRASEEVLLGKISTGAQNDLEKVTKMTYAQVAVYGFSDKIGLLSFPPRDDGFEMSKPYSSKTGAIIDAEVREWATKAYQRTVELIKEHKDHVIQIAELLLEKEVLHQDDLVRVLGERPFKSSEPTNYDRFKQGFQEEEDNKDYMVEKLGIEESKIPDMCNLLYRYYGTTMAGLRAIGYNFNYDDYHSFVHGRLPYDKLKPDPVLRHLLLSLPMRKVIFTNADKIHAAKALSKLGLEDCFEGIICFETLNPPSDSSSPSEATATTNIFDIVEHFSQAAADSELPKTPIQCKPSIDAMENALRIANINPQRTIFFDDSARNIQSGKRIGLHTVLVGKSHRVKGADHALESIHNIREALPELWEEAEKSENVRYEGKVAIETSVTA</sequence>
<dbReference type="Pfam" id="PF24807">
    <property type="entry name" value="WD40_CDC20-Fz"/>
    <property type="match status" value="1"/>
</dbReference>
<dbReference type="NCBIfam" id="TIGR01509">
    <property type="entry name" value="HAD-SF-IA-v3"/>
    <property type="match status" value="1"/>
</dbReference>
<dbReference type="InterPro" id="IPR005936">
    <property type="entry name" value="FtsH"/>
</dbReference>
<keyword evidence="9" id="KW-0547">Nucleotide-binding</keyword>
<protein>
    <submittedName>
        <fullName evidence="19">Putative ATP-dependent zinc metalloprotease FTSH 8, mitochondrial</fullName>
    </submittedName>
</protein>
<dbReference type="InterPro" id="IPR036322">
    <property type="entry name" value="WD40_repeat_dom_sf"/>
</dbReference>
<comment type="similarity">
    <text evidence="5">In the C-terminal section; belongs to the peptidase M41 family.</text>
</comment>
<evidence type="ECO:0000256" key="3">
    <source>
        <dbReference type="ARBA" id="ARBA00004173"/>
    </source>
</evidence>
<dbReference type="GO" id="GO:0008270">
    <property type="term" value="F:zinc ion binding"/>
    <property type="evidence" value="ECO:0007669"/>
    <property type="project" value="InterPro"/>
</dbReference>
<dbReference type="GO" id="GO:0004176">
    <property type="term" value="F:ATP-dependent peptidase activity"/>
    <property type="evidence" value="ECO:0007669"/>
    <property type="project" value="InterPro"/>
</dbReference>
<dbReference type="Gene3D" id="1.10.8.60">
    <property type="match status" value="1"/>
</dbReference>
<feature type="region of interest" description="Disordered" evidence="17">
    <location>
        <begin position="72"/>
        <end position="135"/>
    </location>
</feature>
<dbReference type="Pfam" id="PF00004">
    <property type="entry name" value="AAA"/>
    <property type="match status" value="1"/>
</dbReference>
<dbReference type="Pfam" id="PF01434">
    <property type="entry name" value="Peptidase_M41"/>
    <property type="match status" value="1"/>
</dbReference>
<dbReference type="Gene3D" id="3.40.50.1000">
    <property type="entry name" value="HAD superfamily/HAD-like"/>
    <property type="match status" value="1"/>
</dbReference>
<dbReference type="FunFam" id="3.40.50.300:FF:000001">
    <property type="entry name" value="ATP-dependent zinc metalloprotease FtsH"/>
    <property type="match status" value="1"/>
</dbReference>
<gene>
    <name evidence="19" type="ORF">COCNU_04G015470</name>
</gene>
<keyword evidence="15" id="KW-0496">Mitochondrion</keyword>
<dbReference type="InterPro" id="IPR015943">
    <property type="entry name" value="WD40/YVTN_repeat-like_dom_sf"/>
</dbReference>
<proteinExistence type="inferred from homology"/>
<dbReference type="GO" id="GO:0004222">
    <property type="term" value="F:metalloendopeptidase activity"/>
    <property type="evidence" value="ECO:0007669"/>
    <property type="project" value="InterPro"/>
</dbReference>
<evidence type="ECO:0000256" key="12">
    <source>
        <dbReference type="ARBA" id="ARBA00022840"/>
    </source>
</evidence>
<evidence type="ECO:0000313" key="20">
    <source>
        <dbReference type="Proteomes" id="UP000797356"/>
    </source>
</evidence>
<dbReference type="InterPro" id="IPR003593">
    <property type="entry name" value="AAA+_ATPase"/>
</dbReference>
<evidence type="ECO:0000256" key="17">
    <source>
        <dbReference type="SAM" id="MobiDB-lite"/>
    </source>
</evidence>
<feature type="compositionally biased region" description="Polar residues" evidence="17">
    <location>
        <begin position="100"/>
        <end position="112"/>
    </location>
</feature>
<dbReference type="InterPro" id="IPR000642">
    <property type="entry name" value="Peptidase_M41"/>
</dbReference>
<accession>A0A8K0I7D2</accession>
<evidence type="ECO:0000256" key="11">
    <source>
        <dbReference type="ARBA" id="ARBA00022833"/>
    </source>
</evidence>
<comment type="function">
    <text evidence="2">Probable ATP-dependent zinc metallopeptidase.</text>
</comment>
<dbReference type="InterPro" id="IPR041492">
    <property type="entry name" value="HAD_2"/>
</dbReference>
<name>A0A8K0I7D2_COCNU</name>
<feature type="compositionally biased region" description="Low complexity" evidence="17">
    <location>
        <begin position="72"/>
        <end position="88"/>
    </location>
</feature>
<evidence type="ECO:0000256" key="1">
    <source>
        <dbReference type="ARBA" id="ARBA00001947"/>
    </source>
</evidence>
<dbReference type="OrthoDB" id="1413014at2759"/>
<comment type="cofactor">
    <cofactor evidence="1">
        <name>Zn(2+)</name>
        <dbReference type="ChEBI" id="CHEBI:29105"/>
    </cofactor>
</comment>
<keyword evidence="13" id="KW-0809">Transit peptide</keyword>